<feature type="compositionally biased region" description="Polar residues" evidence="1">
    <location>
        <begin position="66"/>
        <end position="76"/>
    </location>
</feature>
<reference evidence="2 3" key="1">
    <citation type="journal article" date="2018" name="Sci. Rep.">
        <title>Genomic signatures of local adaptation to the degree of environmental predictability in rotifers.</title>
        <authorList>
            <person name="Franch-Gras L."/>
            <person name="Hahn C."/>
            <person name="Garcia-Roger E.M."/>
            <person name="Carmona M.J."/>
            <person name="Serra M."/>
            <person name="Gomez A."/>
        </authorList>
    </citation>
    <scope>NUCLEOTIDE SEQUENCE [LARGE SCALE GENOMIC DNA]</scope>
    <source>
        <strain evidence="2">HYR1</strain>
    </source>
</reference>
<gene>
    <name evidence="2" type="ORF">BpHYR1_019234</name>
</gene>
<organism evidence="2 3">
    <name type="scientific">Brachionus plicatilis</name>
    <name type="common">Marine rotifer</name>
    <name type="synonym">Brachionus muelleri</name>
    <dbReference type="NCBI Taxonomy" id="10195"/>
    <lineage>
        <taxon>Eukaryota</taxon>
        <taxon>Metazoa</taxon>
        <taxon>Spiralia</taxon>
        <taxon>Gnathifera</taxon>
        <taxon>Rotifera</taxon>
        <taxon>Eurotatoria</taxon>
        <taxon>Monogononta</taxon>
        <taxon>Pseudotrocha</taxon>
        <taxon>Ploima</taxon>
        <taxon>Brachionidae</taxon>
        <taxon>Brachionus</taxon>
    </lineage>
</organism>
<proteinExistence type="predicted"/>
<feature type="region of interest" description="Disordered" evidence="1">
    <location>
        <begin position="66"/>
        <end position="85"/>
    </location>
</feature>
<evidence type="ECO:0000256" key="1">
    <source>
        <dbReference type="SAM" id="MobiDB-lite"/>
    </source>
</evidence>
<protein>
    <submittedName>
        <fullName evidence="2">Uncharacterized protein</fullName>
    </submittedName>
</protein>
<comment type="caution">
    <text evidence="2">The sequence shown here is derived from an EMBL/GenBank/DDBJ whole genome shotgun (WGS) entry which is preliminary data.</text>
</comment>
<dbReference type="Proteomes" id="UP000276133">
    <property type="component" value="Unassembled WGS sequence"/>
</dbReference>
<evidence type="ECO:0000313" key="3">
    <source>
        <dbReference type="Proteomes" id="UP000276133"/>
    </source>
</evidence>
<sequence>MSKHHVILKSKTLDVPIIITSSMTEENHYLETASNNDQFSHLVNSKFKLDKGFSLDSHYLNNQKSMSSSITSNELNSVPNSISSSESSLQCQLNNFQFHNQQFLQPPPLINPSSFTNPNINADFCAQTYHEPDPKT</sequence>
<dbReference type="OrthoDB" id="10535403at2759"/>
<evidence type="ECO:0000313" key="2">
    <source>
        <dbReference type="EMBL" id="RNA17187.1"/>
    </source>
</evidence>
<accession>A0A3M7R0T2</accession>
<dbReference type="EMBL" id="REGN01004507">
    <property type="protein sequence ID" value="RNA17187.1"/>
    <property type="molecule type" value="Genomic_DNA"/>
</dbReference>
<dbReference type="AlphaFoldDB" id="A0A3M7R0T2"/>
<keyword evidence="3" id="KW-1185">Reference proteome</keyword>
<name>A0A3M7R0T2_BRAPC</name>